<evidence type="ECO:0008006" key="4">
    <source>
        <dbReference type="Google" id="ProtNLM"/>
    </source>
</evidence>
<dbReference type="Pfam" id="PF07793">
    <property type="entry name" value="DUF1631"/>
    <property type="match status" value="1"/>
</dbReference>
<feature type="region of interest" description="Disordered" evidence="1">
    <location>
        <begin position="621"/>
        <end position="663"/>
    </location>
</feature>
<keyword evidence="3" id="KW-1185">Reference proteome</keyword>
<feature type="compositionally biased region" description="Pro residues" evidence="1">
    <location>
        <begin position="630"/>
        <end position="653"/>
    </location>
</feature>
<evidence type="ECO:0000313" key="3">
    <source>
        <dbReference type="Proteomes" id="UP000680679"/>
    </source>
</evidence>
<dbReference type="EMBL" id="AP024563">
    <property type="protein sequence ID" value="BCU05539.1"/>
    <property type="molecule type" value="Genomic_DNA"/>
</dbReference>
<gene>
    <name evidence="2" type="ORF">Atep_02160</name>
</gene>
<dbReference type="Proteomes" id="UP000680679">
    <property type="component" value="Chromosome"/>
</dbReference>
<protein>
    <recommendedName>
        <fullName evidence="4">Thymidine phosphorylase</fullName>
    </recommendedName>
</protein>
<reference evidence="2 3" key="1">
    <citation type="submission" date="2021-04" db="EMBL/GenBank/DDBJ databases">
        <title>Complete genome sequencing of Allochromatium tepidum strain NZ.</title>
        <authorList>
            <person name="Tsukatani Y."/>
            <person name="Mori H."/>
        </authorList>
    </citation>
    <scope>NUCLEOTIDE SEQUENCE [LARGE SCALE GENOMIC DNA]</scope>
    <source>
        <strain evidence="2 3">NZ</strain>
    </source>
</reference>
<organism evidence="2 3">
    <name type="scientific">Allochromatium tepidum</name>
    <dbReference type="NCBI Taxonomy" id="553982"/>
    <lineage>
        <taxon>Bacteria</taxon>
        <taxon>Pseudomonadati</taxon>
        <taxon>Pseudomonadota</taxon>
        <taxon>Gammaproteobacteria</taxon>
        <taxon>Chromatiales</taxon>
        <taxon>Chromatiaceae</taxon>
        <taxon>Allochromatium</taxon>
    </lineage>
</organism>
<sequence length="756" mass="82542">MVKQPNSNIIPFGVRETGPPEVMHADTQVILQTCRERLIDTVLAVFTRHVGRANDELFAMMDRAVDQDLRQLCFDAVSLLANRTPLLLQHFRAAYVSLFDEAVERLERQDGHMPTRLPDELELVDEEDFELDLALTKLTTRASFNCAQPLLALDRRLAALLNGPRITPEDNPLHPVTLYRALFQALTALEAGRELAIFLMQAFERQTSAELPEIYNEINRYLIESGILPKIPLTEPHTHTPAIRSDVSGPAAAPAIPATAAAMSSLSSMPADDVFARLVGSLQSLAGHPVLPPTVAGSVVSAVAPAGPLMVPPSPFGHERLMQTLGSLQRGPLVPGAAPGLGATPLDPWASNVVAQLRDTPMAKGSPPVDAMTIDIVAMLFEAIFDDPELPAAIRAEIAKLQIPVLKVALLDKEFFSDRKHPARRLLDVIAQAGLGHGEDENPRSLETIRSVVTTVIEGFESDIGILADQVRRLEAFLAEEDAQSRDRAVGLVAGLAQRERRELAAAHVAAEIQTRVTRPGVPGLIVEFLERGWSQVLTEIFVRHGPADARWTQAVQLMDELIWSIEPKLHPSDRERFIGLLPRLIQGLRSGLAHLGQEESWSEFFGVLIQRHVAALRGEGATMSGVASPSPPARPTTPAPVAPPSRPTPPDRPGATTSDDPHLRLVRALKPGAWIEFQTERGTRNTLRLNWVSEFKGVYLFTNRQGENAMTLAAASLAAHLRKGTARLLSQNPLTERAVIRLMERVQPPDAAPDA</sequence>
<evidence type="ECO:0000256" key="1">
    <source>
        <dbReference type="SAM" id="MobiDB-lite"/>
    </source>
</evidence>
<evidence type="ECO:0000313" key="2">
    <source>
        <dbReference type="EMBL" id="BCU05539.1"/>
    </source>
</evidence>
<accession>A0ABM7QIH9</accession>
<proteinExistence type="predicted"/>
<name>A0ABM7QIH9_9GAMM</name>
<dbReference type="InterPro" id="IPR012434">
    <property type="entry name" value="DUF1631"/>
</dbReference>